<dbReference type="EMBL" id="JAVREN010000044">
    <property type="protein sequence ID" value="MDT0309690.1"/>
    <property type="molecule type" value="Genomic_DNA"/>
</dbReference>
<evidence type="ECO:0000256" key="1">
    <source>
        <dbReference type="ARBA" id="ARBA00007169"/>
    </source>
</evidence>
<evidence type="ECO:0000256" key="2">
    <source>
        <dbReference type="ARBA" id="ARBA00022801"/>
    </source>
</evidence>
<protein>
    <submittedName>
        <fullName evidence="4">Alpha/beta fold hydrolase</fullName>
    </submittedName>
</protein>
<feature type="domain" description="Thioesterase TesA-like" evidence="3">
    <location>
        <begin position="26"/>
        <end position="248"/>
    </location>
</feature>
<dbReference type="RefSeq" id="WP_311632653.1">
    <property type="nucleotide sequence ID" value="NZ_JAVREN010000044.1"/>
</dbReference>
<keyword evidence="5" id="KW-1185">Reference proteome</keyword>
<proteinExistence type="inferred from homology"/>
<dbReference type="Proteomes" id="UP001183388">
    <property type="component" value="Unassembled WGS sequence"/>
</dbReference>
<dbReference type="Pfam" id="PF00975">
    <property type="entry name" value="Thioesterase"/>
    <property type="match status" value="1"/>
</dbReference>
<dbReference type="SUPFAM" id="SSF53474">
    <property type="entry name" value="alpha/beta-Hydrolases"/>
    <property type="match status" value="1"/>
</dbReference>
<dbReference type="InterPro" id="IPR020802">
    <property type="entry name" value="TesA-like"/>
</dbReference>
<keyword evidence="2 4" id="KW-0378">Hydrolase</keyword>
<dbReference type="InterPro" id="IPR029058">
    <property type="entry name" value="AB_hydrolase_fold"/>
</dbReference>
<dbReference type="SMART" id="SM00824">
    <property type="entry name" value="PKS_TE"/>
    <property type="match status" value="1"/>
</dbReference>
<organism evidence="4 5">
    <name type="scientific">Streptomyces boetiae</name>
    <dbReference type="NCBI Taxonomy" id="3075541"/>
    <lineage>
        <taxon>Bacteria</taxon>
        <taxon>Bacillati</taxon>
        <taxon>Actinomycetota</taxon>
        <taxon>Actinomycetes</taxon>
        <taxon>Kitasatosporales</taxon>
        <taxon>Streptomycetaceae</taxon>
        <taxon>Streptomyces</taxon>
    </lineage>
</organism>
<sequence>MTDPTDDASRWVRRYHARPDAAVRLVCLPHAGGSASFFFPFSRALPADLEAVAVQYPGRQDRHAEPLIPAVPELADAVYAALLPWADRPLAFFGHSMGAILAFEVARRFEREKGLVAAALFASGRRGPTTHRDERVHERDDQGLLDELRSLSGTDSQVLGDEELLRMVLPAIRSDYRAIETYAYRPGPPLRCPVHVLTGDTDPKVTAPEAAAWSEVTTHPARVHTYPGGHFFLTTHQAAIRALVTDTLRAGLATGT</sequence>
<evidence type="ECO:0000313" key="5">
    <source>
        <dbReference type="Proteomes" id="UP001183388"/>
    </source>
</evidence>
<name>A0ABU2LDX7_9ACTN</name>
<dbReference type="PANTHER" id="PTHR11487:SF0">
    <property type="entry name" value="S-ACYL FATTY ACID SYNTHASE THIOESTERASE, MEDIUM CHAIN"/>
    <property type="match status" value="1"/>
</dbReference>
<gene>
    <name evidence="4" type="ORF">RM780_22415</name>
</gene>
<accession>A0ABU2LDX7</accession>
<dbReference type="GO" id="GO:0016787">
    <property type="term" value="F:hydrolase activity"/>
    <property type="evidence" value="ECO:0007669"/>
    <property type="project" value="UniProtKB-KW"/>
</dbReference>
<dbReference type="PANTHER" id="PTHR11487">
    <property type="entry name" value="THIOESTERASE"/>
    <property type="match status" value="1"/>
</dbReference>
<dbReference type="Gene3D" id="3.40.50.1820">
    <property type="entry name" value="alpha/beta hydrolase"/>
    <property type="match status" value="1"/>
</dbReference>
<evidence type="ECO:0000259" key="3">
    <source>
        <dbReference type="SMART" id="SM00824"/>
    </source>
</evidence>
<dbReference type="InterPro" id="IPR012223">
    <property type="entry name" value="TEII"/>
</dbReference>
<evidence type="ECO:0000313" key="4">
    <source>
        <dbReference type="EMBL" id="MDT0309690.1"/>
    </source>
</evidence>
<dbReference type="InterPro" id="IPR001031">
    <property type="entry name" value="Thioesterase"/>
</dbReference>
<reference evidence="5" key="1">
    <citation type="submission" date="2023-07" db="EMBL/GenBank/DDBJ databases">
        <title>30 novel species of actinomycetes from the DSMZ collection.</title>
        <authorList>
            <person name="Nouioui I."/>
        </authorList>
    </citation>
    <scope>NUCLEOTIDE SEQUENCE [LARGE SCALE GENOMIC DNA]</scope>
    <source>
        <strain evidence="5">DSM 44917</strain>
    </source>
</reference>
<comment type="similarity">
    <text evidence="1">Belongs to the thioesterase family.</text>
</comment>
<comment type="caution">
    <text evidence="4">The sequence shown here is derived from an EMBL/GenBank/DDBJ whole genome shotgun (WGS) entry which is preliminary data.</text>
</comment>